<dbReference type="OrthoDB" id="2788229at2759"/>
<feature type="compositionally biased region" description="Basic residues" evidence="1">
    <location>
        <begin position="1"/>
        <end position="13"/>
    </location>
</feature>
<dbReference type="EMBL" id="JAACJM010000068">
    <property type="protein sequence ID" value="KAF5352028.1"/>
    <property type="molecule type" value="Genomic_DNA"/>
</dbReference>
<reference evidence="2 3" key="1">
    <citation type="journal article" date="2020" name="ISME J.">
        <title>Uncovering the hidden diversity of litter-decomposition mechanisms in mushroom-forming fungi.</title>
        <authorList>
            <person name="Floudas D."/>
            <person name="Bentzer J."/>
            <person name="Ahren D."/>
            <person name="Johansson T."/>
            <person name="Persson P."/>
            <person name="Tunlid A."/>
        </authorList>
    </citation>
    <scope>NUCLEOTIDE SEQUENCE [LARGE SCALE GENOMIC DNA]</scope>
    <source>
        <strain evidence="2 3">CBS 291.85</strain>
    </source>
</reference>
<evidence type="ECO:0000313" key="3">
    <source>
        <dbReference type="Proteomes" id="UP000559256"/>
    </source>
</evidence>
<dbReference type="InterPro" id="IPR036047">
    <property type="entry name" value="F-box-like_dom_sf"/>
</dbReference>
<evidence type="ECO:0000313" key="2">
    <source>
        <dbReference type="EMBL" id="KAF5352028.1"/>
    </source>
</evidence>
<gene>
    <name evidence="2" type="ORF">D9758_009415</name>
</gene>
<dbReference type="AlphaFoldDB" id="A0A8H5D3I1"/>
<feature type="region of interest" description="Disordered" evidence="1">
    <location>
        <begin position="1"/>
        <end position="71"/>
    </location>
</feature>
<organism evidence="2 3">
    <name type="scientific">Tetrapyrgos nigripes</name>
    <dbReference type="NCBI Taxonomy" id="182062"/>
    <lineage>
        <taxon>Eukaryota</taxon>
        <taxon>Fungi</taxon>
        <taxon>Dikarya</taxon>
        <taxon>Basidiomycota</taxon>
        <taxon>Agaricomycotina</taxon>
        <taxon>Agaricomycetes</taxon>
        <taxon>Agaricomycetidae</taxon>
        <taxon>Agaricales</taxon>
        <taxon>Marasmiineae</taxon>
        <taxon>Marasmiaceae</taxon>
        <taxon>Tetrapyrgos</taxon>
    </lineage>
</organism>
<comment type="caution">
    <text evidence="2">The sequence shown here is derived from an EMBL/GenBank/DDBJ whole genome shotgun (WGS) entry which is preliminary data.</text>
</comment>
<keyword evidence="3" id="KW-1185">Reference proteome</keyword>
<name>A0A8H5D3I1_9AGAR</name>
<sequence>MPSSTKKARKNRRTCAPSPSRRNATTPVPSAVPRDEQAPSRKKARTGRTVTAHTTSKRKDTSPEPSPEPCPISNLPLELITLVIQQLEHDVASLKGCSLVCHGWRRSAQRYLFTSITLVSNDSCHEWNRFLRTSDYLGPYVRKLILRPEPGTCSFLNLRGATNVIERCPGIRELEIDTLQDQWHVSGQEFVVAKLKSVEILRVKGQMSGVDFGEILRALPALRIAEFHPERIPVTSRFRKLSRPSSPGFDSSRLRVLKLGWLTRPPGYANVGGPNAVPLLETFCRSHGPQIKSLTVFGVSVQGNSEGLRGFGSALSHFKNVEDITLTMSLKNFMYRDYPKHLTANPVGNAMRVLNFMAPCLQAQKFTLKLALRADDIGSESKWKCLDKVLADPQKFPSLRAVQLQVQLIHRINPRPEQLECHNSVAAMKKQIRTCMHKLLSSNRLHGKVTSKLYWYTMTMDDPIDCW</sequence>
<dbReference type="SUPFAM" id="SSF81383">
    <property type="entry name" value="F-box domain"/>
    <property type="match status" value="1"/>
</dbReference>
<evidence type="ECO:0000256" key="1">
    <source>
        <dbReference type="SAM" id="MobiDB-lite"/>
    </source>
</evidence>
<accession>A0A8H5D3I1</accession>
<dbReference type="Proteomes" id="UP000559256">
    <property type="component" value="Unassembled WGS sequence"/>
</dbReference>
<proteinExistence type="predicted"/>
<protein>
    <recommendedName>
        <fullName evidence="4">F-box domain-containing protein</fullName>
    </recommendedName>
</protein>
<evidence type="ECO:0008006" key="4">
    <source>
        <dbReference type="Google" id="ProtNLM"/>
    </source>
</evidence>